<evidence type="ECO:0000259" key="5">
    <source>
        <dbReference type="PROSITE" id="PS51462"/>
    </source>
</evidence>
<dbReference type="PANTHER" id="PTHR12629">
    <property type="entry name" value="DIPHOSPHOINOSITOL POLYPHOSPHATE PHOSPHOHYDROLASE"/>
    <property type="match status" value="1"/>
</dbReference>
<dbReference type="AlphaFoldDB" id="A0A2T1AP24"/>
<proteinExistence type="predicted"/>
<dbReference type="PANTHER" id="PTHR12629:SF0">
    <property type="entry name" value="DIPHOSPHOINOSITOL-POLYPHOSPHATE DIPHOSPHATASE"/>
    <property type="match status" value="1"/>
</dbReference>
<dbReference type="Pfam" id="PF00293">
    <property type="entry name" value="NUDIX"/>
    <property type="match status" value="1"/>
</dbReference>
<organism evidence="6 7">
    <name type="scientific">Tritonibacter scottomollicae</name>
    <name type="common">Epibacterium scottomollicae</name>
    <dbReference type="NCBI Taxonomy" id="483013"/>
    <lineage>
        <taxon>Bacteria</taxon>
        <taxon>Pseudomonadati</taxon>
        <taxon>Pseudomonadota</taxon>
        <taxon>Alphaproteobacteria</taxon>
        <taxon>Rhodobacterales</taxon>
        <taxon>Paracoccaceae</taxon>
        <taxon>Tritonibacter</taxon>
    </lineage>
</organism>
<reference evidence="6 7" key="1">
    <citation type="submission" date="2018-03" db="EMBL/GenBank/DDBJ databases">
        <title>Genomic Encyclopedia of Archaeal and Bacterial Type Strains, Phase II (KMG-II): from individual species to whole genera.</title>
        <authorList>
            <person name="Goeker M."/>
        </authorList>
    </citation>
    <scope>NUCLEOTIDE SEQUENCE [LARGE SCALE GENOMIC DNA]</scope>
    <source>
        <strain evidence="6 7">DSM 25328</strain>
    </source>
</reference>
<accession>A0A2T1AP24</accession>
<dbReference type="GO" id="GO:0046872">
    <property type="term" value="F:metal ion binding"/>
    <property type="evidence" value="ECO:0007669"/>
    <property type="project" value="UniProtKB-KW"/>
</dbReference>
<sequence>MTRPLNGQSFHGHSEDGRPLHQQVGALCYRMSSKGRVKVLMVTSRGTGRWILPKGWPINGLTAAQAAATEAWEEAGVSGQVLDWVVGQFTYDKARDGAPPLACRVDVFPLRVDALSADFPECTERKREWMSLERAALQVDAADVSALLRAFSPDDLV</sequence>
<dbReference type="InterPro" id="IPR000086">
    <property type="entry name" value="NUDIX_hydrolase_dom"/>
</dbReference>
<dbReference type="Proteomes" id="UP000237718">
    <property type="component" value="Unassembled WGS sequence"/>
</dbReference>
<feature type="domain" description="Nudix hydrolase" evidence="5">
    <location>
        <begin position="19"/>
        <end position="152"/>
    </location>
</feature>
<dbReference type="OrthoDB" id="7066910at2"/>
<dbReference type="SUPFAM" id="SSF55811">
    <property type="entry name" value="Nudix"/>
    <property type="match status" value="1"/>
</dbReference>
<dbReference type="PROSITE" id="PS51462">
    <property type="entry name" value="NUDIX"/>
    <property type="match status" value="1"/>
</dbReference>
<dbReference type="GO" id="GO:0005737">
    <property type="term" value="C:cytoplasm"/>
    <property type="evidence" value="ECO:0007669"/>
    <property type="project" value="TreeGrafter"/>
</dbReference>
<evidence type="ECO:0000313" key="7">
    <source>
        <dbReference type="Proteomes" id="UP000237718"/>
    </source>
</evidence>
<dbReference type="InterPro" id="IPR015797">
    <property type="entry name" value="NUDIX_hydrolase-like_dom_sf"/>
</dbReference>
<evidence type="ECO:0000256" key="3">
    <source>
        <dbReference type="ARBA" id="ARBA00022801"/>
    </source>
</evidence>
<keyword evidence="2" id="KW-0479">Metal-binding</keyword>
<keyword evidence="3" id="KW-0378">Hydrolase</keyword>
<protein>
    <submittedName>
        <fullName evidence="6">8-oxo-dGTP pyrophosphatase MutT (NUDIX family)</fullName>
    </submittedName>
</protein>
<dbReference type="EMBL" id="PVUF01000001">
    <property type="protein sequence ID" value="PRZ50361.1"/>
    <property type="molecule type" value="Genomic_DNA"/>
</dbReference>
<dbReference type="InterPro" id="IPR047198">
    <property type="entry name" value="DDP-like_NUDIX"/>
</dbReference>
<keyword evidence="4" id="KW-0460">Magnesium</keyword>
<evidence type="ECO:0000256" key="2">
    <source>
        <dbReference type="ARBA" id="ARBA00022723"/>
    </source>
</evidence>
<dbReference type="Gene3D" id="3.90.79.10">
    <property type="entry name" value="Nucleoside Triphosphate Pyrophosphohydrolase"/>
    <property type="match status" value="1"/>
</dbReference>
<evidence type="ECO:0000256" key="4">
    <source>
        <dbReference type="ARBA" id="ARBA00022842"/>
    </source>
</evidence>
<name>A0A2T1AP24_TRISK</name>
<dbReference type="RefSeq" id="WP_106162100.1">
    <property type="nucleotide sequence ID" value="NZ_PVUF01000001.1"/>
</dbReference>
<dbReference type="CDD" id="cd04666">
    <property type="entry name" value="NUDIX_DIPP2_like_Nudt4"/>
    <property type="match status" value="1"/>
</dbReference>
<comment type="caution">
    <text evidence="6">The sequence shown here is derived from an EMBL/GenBank/DDBJ whole genome shotgun (WGS) entry which is preliminary data.</text>
</comment>
<evidence type="ECO:0000256" key="1">
    <source>
        <dbReference type="ARBA" id="ARBA00001946"/>
    </source>
</evidence>
<dbReference type="GO" id="GO:0016462">
    <property type="term" value="F:pyrophosphatase activity"/>
    <property type="evidence" value="ECO:0007669"/>
    <property type="project" value="InterPro"/>
</dbReference>
<comment type="cofactor">
    <cofactor evidence="1">
        <name>Mg(2+)</name>
        <dbReference type="ChEBI" id="CHEBI:18420"/>
    </cofactor>
</comment>
<gene>
    <name evidence="6" type="ORF">CLV89_101581</name>
</gene>
<evidence type="ECO:0000313" key="6">
    <source>
        <dbReference type="EMBL" id="PRZ50361.1"/>
    </source>
</evidence>